<dbReference type="GO" id="GO:0003677">
    <property type="term" value="F:DNA binding"/>
    <property type="evidence" value="ECO:0007669"/>
    <property type="project" value="UniProtKB-UniRule"/>
</dbReference>
<sequence length="204" mass="21241">MARYSPEHKEATRRRMIETAGRRFKSDGIDGSGIATLVADAGLTNGAFYGHFASKDDLVASVVTQQLTDQVAVVDGLPAGLASVEAFLRDYLSPAHRDDPAGGCPSAALLDEIGRCGEATRQTYTDGARSMIEAITRHLAAGGTDGADERAIGILTLLVGSLQLARAVTDAELSDRILAAAYTQAITIAGARPGPATTLTQESP</sequence>
<dbReference type="InterPro" id="IPR036271">
    <property type="entry name" value="Tet_transcr_reg_TetR-rel_C_sf"/>
</dbReference>
<gene>
    <name evidence="6" type="ORF">FHS12_002823</name>
</gene>
<dbReference type="PANTHER" id="PTHR47506">
    <property type="entry name" value="TRANSCRIPTIONAL REGULATORY PROTEIN"/>
    <property type="match status" value="1"/>
</dbReference>
<keyword evidence="7" id="KW-1185">Reference proteome</keyword>
<dbReference type="PANTHER" id="PTHR47506:SF7">
    <property type="entry name" value="TRANSCRIPTIONAL REGULATORY PROTEIN"/>
    <property type="match status" value="1"/>
</dbReference>
<evidence type="ECO:0000256" key="1">
    <source>
        <dbReference type="ARBA" id="ARBA00023015"/>
    </source>
</evidence>
<feature type="domain" description="HTH tetR-type" evidence="5">
    <location>
        <begin position="10"/>
        <end position="70"/>
    </location>
</feature>
<reference evidence="6 7" key="1">
    <citation type="submission" date="2020-08" db="EMBL/GenBank/DDBJ databases">
        <title>Genomic Encyclopedia of Type Strains, Phase III (KMG-III): the genomes of soil and plant-associated and newly described type strains.</title>
        <authorList>
            <person name="Whitman W."/>
        </authorList>
    </citation>
    <scope>NUCLEOTIDE SEQUENCE [LARGE SCALE GENOMIC DNA]</scope>
    <source>
        <strain evidence="6 7">CECT 3302</strain>
    </source>
</reference>
<keyword evidence="3" id="KW-0804">Transcription</keyword>
<dbReference type="EMBL" id="JACHXG010000005">
    <property type="protein sequence ID" value="MBB3089874.1"/>
    <property type="molecule type" value="Genomic_DNA"/>
</dbReference>
<proteinExistence type="predicted"/>
<dbReference type="Proteomes" id="UP000577707">
    <property type="component" value="Unassembled WGS sequence"/>
</dbReference>
<evidence type="ECO:0000313" key="7">
    <source>
        <dbReference type="Proteomes" id="UP000577707"/>
    </source>
</evidence>
<dbReference type="SUPFAM" id="SSF48498">
    <property type="entry name" value="Tetracyclin repressor-like, C-terminal domain"/>
    <property type="match status" value="1"/>
</dbReference>
<accession>A0A7W5F922</accession>
<evidence type="ECO:0000313" key="6">
    <source>
        <dbReference type="EMBL" id="MBB3089874.1"/>
    </source>
</evidence>
<evidence type="ECO:0000256" key="2">
    <source>
        <dbReference type="ARBA" id="ARBA00023125"/>
    </source>
</evidence>
<dbReference type="Gene3D" id="1.10.10.60">
    <property type="entry name" value="Homeodomain-like"/>
    <property type="match status" value="1"/>
</dbReference>
<dbReference type="PRINTS" id="PR00455">
    <property type="entry name" value="HTHTETR"/>
</dbReference>
<evidence type="ECO:0000256" key="4">
    <source>
        <dbReference type="PROSITE-ProRule" id="PRU00335"/>
    </source>
</evidence>
<protein>
    <submittedName>
        <fullName evidence="6">AcrR family transcriptional regulator</fullName>
    </submittedName>
</protein>
<dbReference type="SUPFAM" id="SSF46689">
    <property type="entry name" value="Homeodomain-like"/>
    <property type="match status" value="1"/>
</dbReference>
<dbReference type="InterPro" id="IPR009057">
    <property type="entry name" value="Homeodomain-like_sf"/>
</dbReference>
<dbReference type="RefSeq" id="WP_183546022.1">
    <property type="nucleotide sequence ID" value="NZ_BMQT01000009.1"/>
</dbReference>
<keyword evidence="1" id="KW-0805">Transcription regulation</keyword>
<organism evidence="6 7">
    <name type="scientific">Nocardioides albus</name>
    <dbReference type="NCBI Taxonomy" id="1841"/>
    <lineage>
        <taxon>Bacteria</taxon>
        <taxon>Bacillati</taxon>
        <taxon>Actinomycetota</taxon>
        <taxon>Actinomycetes</taxon>
        <taxon>Propionibacteriales</taxon>
        <taxon>Nocardioidaceae</taxon>
        <taxon>Nocardioides</taxon>
    </lineage>
</organism>
<name>A0A7W5F922_9ACTN</name>
<comment type="caution">
    <text evidence="6">The sequence shown here is derived from an EMBL/GenBank/DDBJ whole genome shotgun (WGS) entry which is preliminary data.</text>
</comment>
<dbReference type="AlphaFoldDB" id="A0A7W5F922"/>
<evidence type="ECO:0000256" key="3">
    <source>
        <dbReference type="ARBA" id="ARBA00023163"/>
    </source>
</evidence>
<dbReference type="Gene3D" id="1.10.357.10">
    <property type="entry name" value="Tetracycline Repressor, domain 2"/>
    <property type="match status" value="1"/>
</dbReference>
<dbReference type="PROSITE" id="PS50977">
    <property type="entry name" value="HTH_TETR_2"/>
    <property type="match status" value="1"/>
</dbReference>
<dbReference type="Pfam" id="PF00440">
    <property type="entry name" value="TetR_N"/>
    <property type="match status" value="1"/>
</dbReference>
<dbReference type="InterPro" id="IPR001647">
    <property type="entry name" value="HTH_TetR"/>
</dbReference>
<feature type="DNA-binding region" description="H-T-H motif" evidence="4">
    <location>
        <begin position="33"/>
        <end position="52"/>
    </location>
</feature>
<keyword evidence="2 4" id="KW-0238">DNA-binding</keyword>
<evidence type="ECO:0000259" key="5">
    <source>
        <dbReference type="PROSITE" id="PS50977"/>
    </source>
</evidence>